<proteinExistence type="predicted"/>
<dbReference type="AlphaFoldDB" id="A0A3T0HTX8"/>
<dbReference type="PANTHER" id="PTHR34817:SF2">
    <property type="entry name" value="NUCLEOTIDYLTRANSFERASE"/>
    <property type="match status" value="1"/>
</dbReference>
<accession>A0A3T0HTX8</accession>
<dbReference type="EMBL" id="CP022572">
    <property type="protein sequence ID" value="AZU60521.1"/>
    <property type="molecule type" value="Genomic_DNA"/>
</dbReference>
<evidence type="ECO:0008006" key="3">
    <source>
        <dbReference type="Google" id="ProtNLM"/>
    </source>
</evidence>
<dbReference type="Pfam" id="PF10127">
    <property type="entry name" value="RlaP"/>
    <property type="match status" value="1"/>
</dbReference>
<protein>
    <recommendedName>
        <fullName evidence="3">Nucleotidyltransferase domain-containing protein</fullName>
    </recommendedName>
</protein>
<name>A0A3T0HTX8_9BACI</name>
<dbReference type="PANTHER" id="PTHR34817">
    <property type="entry name" value="NUCLEOTIDYLTRANSFERASE"/>
    <property type="match status" value="1"/>
</dbReference>
<evidence type="ECO:0000313" key="1">
    <source>
        <dbReference type="EMBL" id="AZU60521.1"/>
    </source>
</evidence>
<sequence>MKETILNTLKKIEEDFNVKILYACESGSRAWGFPSKDSDYDVRFIYVHQQEDYLTIDPIGIGKKRDVIELPINDLLDVTGWELTKALRLFRKSNPPLMEWICSGIVYYQAFSTIEKMRELSSSIFAPHSCLYHYLNMAANNFREYLQGDQVKIKKYFYVLRPVLAAQWIERFNEFPPLEFPSLVEEMVPEGELKEEIETLLKRKMAGDELELEPRIDVLNNFLNKEIIRLQEFTKTLKISNPNFTPRLDELFRETLEEVWSL</sequence>
<gene>
    <name evidence="1" type="ORF">CHR53_04160</name>
</gene>
<dbReference type="KEGG" id="nmk:CHR53_04160"/>
<reference evidence="1 2" key="1">
    <citation type="submission" date="2017-07" db="EMBL/GenBank/DDBJ databases">
        <title>The complete genome sequence of Bacillus mesonae strain H20-5, an efficient strain improving plant abiotic stress resistance.</title>
        <authorList>
            <person name="Kim S.Y."/>
            <person name="Song H."/>
            <person name="Sang M.K."/>
            <person name="Weon H.-Y."/>
            <person name="Song J."/>
        </authorList>
    </citation>
    <scope>NUCLEOTIDE SEQUENCE [LARGE SCALE GENOMIC DNA]</scope>
    <source>
        <strain evidence="1 2">H20-5</strain>
    </source>
</reference>
<organism evidence="1 2">
    <name type="scientific">Neobacillus mesonae</name>
    <dbReference type="NCBI Taxonomy" id="1193713"/>
    <lineage>
        <taxon>Bacteria</taxon>
        <taxon>Bacillati</taxon>
        <taxon>Bacillota</taxon>
        <taxon>Bacilli</taxon>
        <taxon>Bacillales</taxon>
        <taxon>Bacillaceae</taxon>
        <taxon>Neobacillus</taxon>
    </lineage>
</organism>
<dbReference type="Proteomes" id="UP000282892">
    <property type="component" value="Chromosome"/>
</dbReference>
<keyword evidence="2" id="KW-1185">Reference proteome</keyword>
<evidence type="ECO:0000313" key="2">
    <source>
        <dbReference type="Proteomes" id="UP000282892"/>
    </source>
</evidence>
<dbReference type="STRING" id="1193713.GCA_001636315_03356"/>
<dbReference type="RefSeq" id="WP_127485174.1">
    <property type="nucleotide sequence ID" value="NZ_CP022572.1"/>
</dbReference>
<dbReference type="OrthoDB" id="9796845at2"/>
<dbReference type="InterPro" id="IPR018775">
    <property type="entry name" value="RlaP"/>
</dbReference>